<dbReference type="Gene3D" id="3.30.450.20">
    <property type="entry name" value="PAS domain"/>
    <property type="match status" value="1"/>
</dbReference>
<evidence type="ECO:0000256" key="4">
    <source>
        <dbReference type="ARBA" id="ARBA00022989"/>
    </source>
</evidence>
<dbReference type="AlphaFoldDB" id="A0A1J4JB20"/>
<dbReference type="SMART" id="SM00044">
    <property type="entry name" value="CYCc"/>
    <property type="match status" value="1"/>
</dbReference>
<dbReference type="GO" id="GO:0004383">
    <property type="term" value="F:guanylate cyclase activity"/>
    <property type="evidence" value="ECO:0007669"/>
    <property type="project" value="TreeGrafter"/>
</dbReference>
<dbReference type="Pfam" id="PF13188">
    <property type="entry name" value="PAS_8"/>
    <property type="match status" value="1"/>
</dbReference>
<dbReference type="OrthoDB" id="60033at2759"/>
<sequence length="421" mass="47310">MFDGIVPQMKDMMAAAIPKTQIPVIILLFLGLILTVIIIIQTVISESKMKFALRLLLHTQSKVVLQIPKINDVLSGDFSNRVKDTTQRTDIFFENVVQNLPDAIIIANQQYQVVTCNSAFERIFHTQAIEGDVREFFQRKNFNQDVSKIFTDSQLTLNIEYMYDETKEFLTINCGVVNNHYVIMVCDETQTVCYNSLIVEERAKSDSLLASILPANLVKRVQDGETNISFSVESATITFMDIVEFTPWCASNTAAVVMMTLNQLYKLFDASLAMKPTMTKIKCIGDCYMAAGGIFSEINEPNTHAREVVEFCLECINAVNVLDAEMNQTLRIRAGVNTGGPLVAGVIGTEKPTFEIIGPCINMAQQMEHNGMPMLVHISRSVYELIYGGDFKIRERGQIQIKNGDVITYFVEGRKEEAQMK</sequence>
<dbReference type="GeneID" id="94830051"/>
<gene>
    <name evidence="9" type="ORF">TRFO_10270</name>
</gene>
<dbReference type="CDD" id="cd07302">
    <property type="entry name" value="CHD"/>
    <property type="match status" value="1"/>
</dbReference>
<dbReference type="InterPro" id="IPR029787">
    <property type="entry name" value="Nucleotide_cyclase"/>
</dbReference>
<dbReference type="GO" id="GO:0005886">
    <property type="term" value="C:plasma membrane"/>
    <property type="evidence" value="ECO:0007669"/>
    <property type="project" value="TreeGrafter"/>
</dbReference>
<dbReference type="PROSITE" id="PS50125">
    <property type="entry name" value="GUANYLATE_CYCLASE_2"/>
    <property type="match status" value="1"/>
</dbReference>
<dbReference type="SUPFAM" id="SSF55073">
    <property type="entry name" value="Nucleotide cyclase"/>
    <property type="match status" value="1"/>
</dbReference>
<reference evidence="9" key="1">
    <citation type="submission" date="2016-10" db="EMBL/GenBank/DDBJ databases">
        <authorList>
            <person name="Benchimol M."/>
            <person name="Almeida L.G."/>
            <person name="Vasconcelos A.T."/>
            <person name="Perreira-Neves A."/>
            <person name="Rosa I.A."/>
            <person name="Tasca T."/>
            <person name="Bogo M.R."/>
            <person name="de Souza W."/>
        </authorList>
    </citation>
    <scope>NUCLEOTIDE SEQUENCE [LARGE SCALE GENOMIC DNA]</scope>
    <source>
        <strain evidence="9">K</strain>
    </source>
</reference>
<dbReference type="RefSeq" id="XP_068349002.1">
    <property type="nucleotide sequence ID" value="XM_068495347.1"/>
</dbReference>
<proteinExistence type="predicted"/>
<evidence type="ECO:0000259" key="8">
    <source>
        <dbReference type="PROSITE" id="PS50125"/>
    </source>
</evidence>
<dbReference type="GO" id="GO:0007168">
    <property type="term" value="P:receptor guanylyl cyclase signaling pathway"/>
    <property type="evidence" value="ECO:0007669"/>
    <property type="project" value="TreeGrafter"/>
</dbReference>
<name>A0A1J4JB20_9EUKA</name>
<accession>A0A1J4JB20</accession>
<evidence type="ECO:0000256" key="7">
    <source>
        <dbReference type="SAM" id="Phobius"/>
    </source>
</evidence>
<comment type="caution">
    <text evidence="9">The sequence shown here is derived from an EMBL/GenBank/DDBJ whole genome shotgun (WGS) entry which is preliminary data.</text>
</comment>
<feature type="domain" description="Guanylate cyclase" evidence="8">
    <location>
        <begin position="236"/>
        <end position="368"/>
    </location>
</feature>
<evidence type="ECO:0000256" key="5">
    <source>
        <dbReference type="ARBA" id="ARBA00023136"/>
    </source>
</evidence>
<dbReference type="GO" id="GO:0000166">
    <property type="term" value="F:nucleotide binding"/>
    <property type="evidence" value="ECO:0007669"/>
    <property type="project" value="UniProtKB-KW"/>
</dbReference>
<keyword evidence="3" id="KW-0547">Nucleotide-binding</keyword>
<dbReference type="PANTHER" id="PTHR11920:SF335">
    <property type="entry name" value="GUANYLATE CYCLASE"/>
    <property type="match status" value="1"/>
</dbReference>
<keyword evidence="4 7" id="KW-1133">Transmembrane helix</keyword>
<dbReference type="InterPro" id="IPR000014">
    <property type="entry name" value="PAS"/>
</dbReference>
<dbReference type="PANTHER" id="PTHR11920">
    <property type="entry name" value="GUANYLYL CYCLASE"/>
    <property type="match status" value="1"/>
</dbReference>
<comment type="subcellular location">
    <subcellularLocation>
        <location evidence="1">Membrane</location>
    </subcellularLocation>
</comment>
<organism evidence="9 10">
    <name type="scientific">Tritrichomonas foetus</name>
    <dbReference type="NCBI Taxonomy" id="1144522"/>
    <lineage>
        <taxon>Eukaryota</taxon>
        <taxon>Metamonada</taxon>
        <taxon>Parabasalia</taxon>
        <taxon>Tritrichomonadida</taxon>
        <taxon>Tritrichomonadidae</taxon>
        <taxon>Tritrichomonas</taxon>
    </lineage>
</organism>
<dbReference type="EMBL" id="MLAK01001215">
    <property type="protein sequence ID" value="OHS95865.1"/>
    <property type="molecule type" value="Genomic_DNA"/>
</dbReference>
<dbReference type="GO" id="GO:0035556">
    <property type="term" value="P:intracellular signal transduction"/>
    <property type="evidence" value="ECO:0007669"/>
    <property type="project" value="InterPro"/>
</dbReference>
<dbReference type="SUPFAM" id="SSF55785">
    <property type="entry name" value="PYP-like sensor domain (PAS domain)"/>
    <property type="match status" value="1"/>
</dbReference>
<dbReference type="GO" id="GO:0004016">
    <property type="term" value="F:adenylate cyclase activity"/>
    <property type="evidence" value="ECO:0007669"/>
    <property type="project" value="TreeGrafter"/>
</dbReference>
<dbReference type="Gene3D" id="3.30.70.1230">
    <property type="entry name" value="Nucleotide cyclase"/>
    <property type="match status" value="1"/>
</dbReference>
<evidence type="ECO:0000256" key="1">
    <source>
        <dbReference type="ARBA" id="ARBA00004370"/>
    </source>
</evidence>
<keyword evidence="5 7" id="KW-0472">Membrane</keyword>
<dbReference type="Pfam" id="PF00211">
    <property type="entry name" value="Guanylate_cyc"/>
    <property type="match status" value="1"/>
</dbReference>
<dbReference type="InterPro" id="IPR035965">
    <property type="entry name" value="PAS-like_dom_sf"/>
</dbReference>
<dbReference type="InterPro" id="IPR001054">
    <property type="entry name" value="A/G_cyclase"/>
</dbReference>
<dbReference type="VEuPathDB" id="TrichDB:TRFO_10270"/>
<evidence type="ECO:0000313" key="9">
    <source>
        <dbReference type="EMBL" id="OHS95865.1"/>
    </source>
</evidence>
<dbReference type="Proteomes" id="UP000179807">
    <property type="component" value="Unassembled WGS sequence"/>
</dbReference>
<keyword evidence="10" id="KW-1185">Reference proteome</keyword>
<evidence type="ECO:0000256" key="2">
    <source>
        <dbReference type="ARBA" id="ARBA00022692"/>
    </source>
</evidence>
<dbReference type="InterPro" id="IPR050401">
    <property type="entry name" value="Cyclic_nucleotide_synthase"/>
</dbReference>
<evidence type="ECO:0000256" key="3">
    <source>
        <dbReference type="ARBA" id="ARBA00022741"/>
    </source>
</evidence>
<feature type="transmembrane region" description="Helical" evidence="7">
    <location>
        <begin position="20"/>
        <end position="44"/>
    </location>
</feature>
<dbReference type="GO" id="GO:0001653">
    <property type="term" value="F:peptide receptor activity"/>
    <property type="evidence" value="ECO:0007669"/>
    <property type="project" value="TreeGrafter"/>
</dbReference>
<protein>
    <submittedName>
        <fullName evidence="9">Adenylate and Guanylate cyclase catalytic domain containing protein</fullName>
    </submittedName>
</protein>
<evidence type="ECO:0000313" key="10">
    <source>
        <dbReference type="Proteomes" id="UP000179807"/>
    </source>
</evidence>
<keyword evidence="6" id="KW-0456">Lyase</keyword>
<evidence type="ECO:0000256" key="6">
    <source>
        <dbReference type="ARBA" id="ARBA00023239"/>
    </source>
</evidence>
<keyword evidence="2 7" id="KW-0812">Transmembrane</keyword>